<dbReference type="EMBL" id="JAEFCI010012535">
    <property type="protein sequence ID" value="KAG5455938.1"/>
    <property type="molecule type" value="Genomic_DNA"/>
</dbReference>
<dbReference type="InterPro" id="IPR007247">
    <property type="entry name" value="Ureidogly_lyase"/>
</dbReference>
<dbReference type="PANTHER" id="PTHR21221:SF1">
    <property type="entry name" value="UREIDOGLYCOLATE LYASE"/>
    <property type="match status" value="1"/>
</dbReference>
<evidence type="ECO:0000256" key="1">
    <source>
        <dbReference type="ARBA" id="ARBA00011738"/>
    </source>
</evidence>
<comment type="subunit">
    <text evidence="1">Homodimer.</text>
</comment>
<evidence type="ECO:0000313" key="7">
    <source>
        <dbReference type="Proteomes" id="UP000673691"/>
    </source>
</evidence>
<feature type="region of interest" description="Disordered" evidence="5">
    <location>
        <begin position="1"/>
        <end position="94"/>
    </location>
</feature>
<dbReference type="InterPro" id="IPR011051">
    <property type="entry name" value="RmlC_Cupin_sf"/>
</dbReference>
<dbReference type="OrthoDB" id="10266039at2759"/>
<comment type="catalytic activity">
    <reaction evidence="4">
        <text>(S)-ureidoglycolate = urea + glyoxylate</text>
        <dbReference type="Rhea" id="RHEA:11304"/>
        <dbReference type="ChEBI" id="CHEBI:16199"/>
        <dbReference type="ChEBI" id="CHEBI:36655"/>
        <dbReference type="ChEBI" id="CHEBI:57296"/>
        <dbReference type="EC" id="4.3.2.3"/>
    </reaction>
</comment>
<keyword evidence="6" id="KW-0378">Hydrolase</keyword>
<keyword evidence="3" id="KW-0456">Lyase</keyword>
<dbReference type="GO" id="GO:0000256">
    <property type="term" value="P:allantoin catabolic process"/>
    <property type="evidence" value="ECO:0007669"/>
    <property type="project" value="InterPro"/>
</dbReference>
<dbReference type="GO" id="GO:0050385">
    <property type="term" value="F:ureidoglycolate lyase activity"/>
    <property type="evidence" value="ECO:0007669"/>
    <property type="project" value="UniProtKB-EC"/>
</dbReference>
<feature type="compositionally biased region" description="Basic and acidic residues" evidence="5">
    <location>
        <begin position="35"/>
        <end position="48"/>
    </location>
</feature>
<dbReference type="Gene3D" id="2.60.120.480">
    <property type="entry name" value="Ureidoglycolate hydrolase"/>
    <property type="match status" value="1"/>
</dbReference>
<dbReference type="Proteomes" id="UP000673691">
    <property type="component" value="Unassembled WGS sequence"/>
</dbReference>
<sequence>MVASGGARAPSHKARLTSVMAQSFNGAKARRQRQKWSERRCQRDEPNSGRENTTLPFPAAAHPAANVDSWRGAAEARRRSNQPAPEHEEMSTDGPQLIVIKAEPLTAEGFAPYGWVVAADAPDAAPTEGSSFAAAASANQGTARRFNKLSPMTNYRQGAAEANVCVFRSVPTPRLPFPVRLLERHPFSTQMFVPMTCTRGYLVIVCTSRRGQIADGVRNPPDPAGLKAFIAKPGQAITYDVGVWHHPIIALEEVSIRPRRHYSKIIRKIIRELQWEGTVPCRVLRFSWRLYTSAVLCFAEPALQRQTQTVDFACVVFEDGTEGDCEIVSFKAQVAVPSYRGAEELKCKL</sequence>
<proteinExistence type="predicted"/>
<evidence type="ECO:0000256" key="5">
    <source>
        <dbReference type="SAM" id="MobiDB-lite"/>
    </source>
</evidence>
<dbReference type="CDD" id="cd20298">
    <property type="entry name" value="cupin_UAH"/>
    <property type="match status" value="1"/>
</dbReference>
<dbReference type="GO" id="GO:0006144">
    <property type="term" value="P:purine nucleobase metabolic process"/>
    <property type="evidence" value="ECO:0007669"/>
    <property type="project" value="UniProtKB-KW"/>
</dbReference>
<dbReference type="Pfam" id="PF04115">
    <property type="entry name" value="Ureidogly_lyase"/>
    <property type="match status" value="1"/>
</dbReference>
<keyword evidence="2" id="KW-0659">Purine metabolism</keyword>
<evidence type="ECO:0000256" key="3">
    <source>
        <dbReference type="ARBA" id="ARBA00023239"/>
    </source>
</evidence>
<accession>A0A8H7ZM29</accession>
<reference evidence="6 7" key="1">
    <citation type="journal article" name="Sci. Rep.">
        <title>Genome-scale phylogenetic analyses confirm Olpidium as the closest living zoosporic fungus to the non-flagellated, terrestrial fungi.</title>
        <authorList>
            <person name="Chang Y."/>
            <person name="Rochon D."/>
            <person name="Sekimoto S."/>
            <person name="Wang Y."/>
            <person name="Chovatia M."/>
            <person name="Sandor L."/>
            <person name="Salamov A."/>
            <person name="Grigoriev I.V."/>
            <person name="Stajich J.E."/>
            <person name="Spatafora J.W."/>
        </authorList>
    </citation>
    <scope>NUCLEOTIDE SEQUENCE [LARGE SCALE GENOMIC DNA]</scope>
    <source>
        <strain evidence="6">S191</strain>
    </source>
</reference>
<dbReference type="InterPro" id="IPR024060">
    <property type="entry name" value="Ureidoglycolate_lyase_dom_sf"/>
</dbReference>
<name>A0A8H7ZM29_9FUNG</name>
<organism evidence="6 7">
    <name type="scientific">Olpidium bornovanus</name>
    <dbReference type="NCBI Taxonomy" id="278681"/>
    <lineage>
        <taxon>Eukaryota</taxon>
        <taxon>Fungi</taxon>
        <taxon>Fungi incertae sedis</taxon>
        <taxon>Olpidiomycota</taxon>
        <taxon>Olpidiomycotina</taxon>
        <taxon>Olpidiomycetes</taxon>
        <taxon>Olpidiales</taxon>
        <taxon>Olpidiaceae</taxon>
        <taxon>Olpidium</taxon>
    </lineage>
</organism>
<dbReference type="PANTHER" id="PTHR21221">
    <property type="entry name" value="UREIDOGLYCOLATE HYDROLASE"/>
    <property type="match status" value="1"/>
</dbReference>
<comment type="caution">
    <text evidence="6">The sequence shown here is derived from an EMBL/GenBank/DDBJ whole genome shotgun (WGS) entry which is preliminary data.</text>
</comment>
<evidence type="ECO:0000256" key="2">
    <source>
        <dbReference type="ARBA" id="ARBA00022631"/>
    </source>
</evidence>
<dbReference type="GO" id="GO:0004848">
    <property type="term" value="F:ureidoglycolate hydrolase activity"/>
    <property type="evidence" value="ECO:0007669"/>
    <property type="project" value="InterPro"/>
</dbReference>
<dbReference type="SUPFAM" id="SSF51182">
    <property type="entry name" value="RmlC-like cupins"/>
    <property type="match status" value="1"/>
</dbReference>
<evidence type="ECO:0000256" key="4">
    <source>
        <dbReference type="ARBA" id="ARBA00047684"/>
    </source>
</evidence>
<protein>
    <submittedName>
        <fullName evidence="6">Ureidoglycolate hydrolase-domain-containing protein</fullName>
    </submittedName>
</protein>
<keyword evidence="7" id="KW-1185">Reference proteome</keyword>
<dbReference type="InterPro" id="IPR047233">
    <property type="entry name" value="UAH_cupin"/>
</dbReference>
<evidence type="ECO:0000313" key="6">
    <source>
        <dbReference type="EMBL" id="KAG5455938.1"/>
    </source>
</evidence>
<dbReference type="AlphaFoldDB" id="A0A8H7ZM29"/>
<gene>
    <name evidence="6" type="ORF">BJ554DRAFT_4460</name>
</gene>